<evidence type="ECO:0000256" key="1">
    <source>
        <dbReference type="ARBA" id="ARBA00008542"/>
    </source>
</evidence>
<dbReference type="GO" id="GO:0008233">
    <property type="term" value="F:peptidase activity"/>
    <property type="evidence" value="ECO:0007669"/>
    <property type="project" value="UniProtKB-KW"/>
</dbReference>
<feature type="domain" description="DJ-1/PfpI" evidence="2">
    <location>
        <begin position="4"/>
        <end position="166"/>
    </location>
</feature>
<dbReference type="PANTHER" id="PTHR42733">
    <property type="entry name" value="DJ-1 PROTEIN"/>
    <property type="match status" value="1"/>
</dbReference>
<evidence type="ECO:0000259" key="2">
    <source>
        <dbReference type="Pfam" id="PF01965"/>
    </source>
</evidence>
<organism evidence="3 6">
    <name type="scientific">Caldiarchaeum subterraneum</name>
    <dbReference type="NCBI Taxonomy" id="311458"/>
    <lineage>
        <taxon>Archaea</taxon>
        <taxon>Nitrososphaerota</taxon>
        <taxon>Candidatus Caldarchaeales</taxon>
        <taxon>Candidatus Caldarchaeaceae</taxon>
        <taxon>Candidatus Caldarchaeum</taxon>
    </lineage>
</organism>
<protein>
    <submittedName>
        <fullName evidence="3">Protease I</fullName>
    </submittedName>
</protein>
<dbReference type="BioCyc" id="CCAL311458:G131R-1664-MONOMER"/>
<evidence type="ECO:0000313" key="6">
    <source>
        <dbReference type="Proteomes" id="UP000008120"/>
    </source>
</evidence>
<accession>E6N966</accession>
<dbReference type="CDD" id="cd03134">
    <property type="entry name" value="GATase1_PfpI_like"/>
    <property type="match status" value="1"/>
</dbReference>
<sequence length="170" mass="18929">MVEMKAVILVGPEFEDLELFYPLIRLREEGYAVEIVGPDRKAYRGKHGIEITADKSVEEAKPEEYSCLIIPGGWAPDRLRRDQRVVQFVKRFFETGKPVAAICHGPQLLISAKVLKGFKLTSASAIKDDVENAGGVYHDAPVVVDRNLITSRGPGDLHVFVKALIEMVKK</sequence>
<dbReference type="EMBL" id="AP011875">
    <property type="protein sequence ID" value="BAJ48869.1"/>
    <property type="molecule type" value="Genomic_DNA"/>
</dbReference>
<gene>
    <name evidence="5" type="ORF">CSUB_C1639</name>
    <name evidence="4" type="ORF">HGMM_F09F01C05</name>
    <name evidence="3" type="ORF">HGMM_F52D03C16</name>
</gene>
<dbReference type="AlphaFoldDB" id="E6N966"/>
<dbReference type="PROSITE" id="PS51276">
    <property type="entry name" value="PEPTIDASE_C56_PFPI"/>
    <property type="match status" value="1"/>
</dbReference>
<dbReference type="KEGG" id="csu:CSUB_C1639"/>
<dbReference type="InterPro" id="IPR029062">
    <property type="entry name" value="Class_I_gatase-like"/>
</dbReference>
<dbReference type="InterPro" id="IPR002818">
    <property type="entry name" value="DJ-1/PfpI"/>
</dbReference>
<dbReference type="EMBL" id="BA000048">
    <property type="protein sequence ID" value="BAJ51490.1"/>
    <property type="molecule type" value="Genomic_DNA"/>
</dbReference>
<evidence type="ECO:0000313" key="4">
    <source>
        <dbReference type="EMBL" id="BAJ48869.1"/>
    </source>
</evidence>
<proteinExistence type="inferred from homology"/>
<dbReference type="InterPro" id="IPR006286">
    <property type="entry name" value="C56_PfpI-like"/>
</dbReference>
<dbReference type="GO" id="GO:0006508">
    <property type="term" value="P:proteolysis"/>
    <property type="evidence" value="ECO:0007669"/>
    <property type="project" value="UniProtKB-KW"/>
</dbReference>
<comment type="similarity">
    <text evidence="1">Belongs to the peptidase C56 family.</text>
</comment>
<dbReference type="EMBL" id="AP011874">
    <property type="protein sequence ID" value="BAJ48835.1"/>
    <property type="molecule type" value="Genomic_DNA"/>
</dbReference>
<dbReference type="STRING" id="311458.CSUB_C1639"/>
<evidence type="ECO:0000313" key="5">
    <source>
        <dbReference type="EMBL" id="BAJ51490.1"/>
    </source>
</evidence>
<dbReference type="NCBIfam" id="TIGR01382">
    <property type="entry name" value="PfpI"/>
    <property type="match status" value="1"/>
</dbReference>
<dbReference type="MEROPS" id="C56.001"/>
<keyword evidence="3" id="KW-0378">Hydrolase</keyword>
<dbReference type="SUPFAM" id="SSF52317">
    <property type="entry name" value="Class I glutamine amidotransferase-like"/>
    <property type="match status" value="1"/>
</dbReference>
<dbReference type="Gene3D" id="3.40.50.880">
    <property type="match status" value="1"/>
</dbReference>
<reference evidence="3 6" key="2">
    <citation type="journal article" date="2011" name="Nucleic Acids Res.">
        <title>Insights into the evolution of Archaea and eukaryotic protein modifier systems revealed by the genome of a novel archaeal group.</title>
        <authorList>
            <person name="Nunoura T."/>
            <person name="Takaki Y."/>
            <person name="Kakuta J."/>
            <person name="Nishi S."/>
            <person name="Sugahara J."/>
            <person name="Kazama H."/>
            <person name="Chee G."/>
            <person name="Hattori M."/>
            <person name="Kanai A."/>
            <person name="Atomi H."/>
            <person name="Takai K."/>
            <person name="Takami H."/>
        </authorList>
    </citation>
    <scope>NUCLEOTIDE SEQUENCE [LARGE SCALE GENOMIC DNA]</scope>
</reference>
<reference evidence="3 6" key="1">
    <citation type="journal article" date="2005" name="Environ. Microbiol.">
        <title>Genetic and functional properties of uncultivated thermophilic crenarchaeotes from a subsurface gold mine as revealed by analysis of genome fragments.</title>
        <authorList>
            <person name="Nunoura T."/>
            <person name="Hirayama H."/>
            <person name="Takami H."/>
            <person name="Oida H."/>
            <person name="Nishi S."/>
            <person name="Shimamura S."/>
            <person name="Suzuki Y."/>
            <person name="Inagaki F."/>
            <person name="Takai K."/>
            <person name="Nealson K.H."/>
            <person name="Horikoshi K."/>
        </authorList>
    </citation>
    <scope>NUCLEOTIDE SEQUENCE [LARGE SCALE GENOMIC DNA]</scope>
</reference>
<dbReference type="Proteomes" id="UP000008120">
    <property type="component" value="Chromosome"/>
</dbReference>
<name>E6N966_CALS0</name>
<evidence type="ECO:0000313" key="3">
    <source>
        <dbReference type="EMBL" id="BAJ48835.1"/>
    </source>
</evidence>
<keyword evidence="3" id="KW-0645">Protease</keyword>
<dbReference type="Pfam" id="PF01965">
    <property type="entry name" value="DJ-1_PfpI"/>
    <property type="match status" value="1"/>
</dbReference>